<evidence type="ECO:0000256" key="1">
    <source>
        <dbReference type="SAM" id="Coils"/>
    </source>
</evidence>
<feature type="region of interest" description="Disordered" evidence="2">
    <location>
        <begin position="1"/>
        <end position="90"/>
    </location>
</feature>
<reference evidence="3 4" key="1">
    <citation type="submission" date="2018-08" db="EMBL/GenBank/DDBJ databases">
        <title>Draft genome of the lignicolous fungus Coniochaeta pulveracea.</title>
        <authorList>
            <person name="Borstlap C.J."/>
            <person name="De Witt R.N."/>
            <person name="Botha A."/>
            <person name="Volschenk H."/>
        </authorList>
    </citation>
    <scope>NUCLEOTIDE SEQUENCE [LARGE SCALE GENOMIC DNA]</scope>
    <source>
        <strain evidence="3 4">CAB683</strain>
    </source>
</reference>
<dbReference type="OrthoDB" id="5235056at2759"/>
<protein>
    <submittedName>
        <fullName evidence="3">Uncharacterized protein</fullName>
    </submittedName>
</protein>
<keyword evidence="1" id="KW-0175">Coiled coil</keyword>
<organism evidence="3 4">
    <name type="scientific">Coniochaeta pulveracea</name>
    <dbReference type="NCBI Taxonomy" id="177199"/>
    <lineage>
        <taxon>Eukaryota</taxon>
        <taxon>Fungi</taxon>
        <taxon>Dikarya</taxon>
        <taxon>Ascomycota</taxon>
        <taxon>Pezizomycotina</taxon>
        <taxon>Sordariomycetes</taxon>
        <taxon>Sordariomycetidae</taxon>
        <taxon>Coniochaetales</taxon>
        <taxon>Coniochaetaceae</taxon>
        <taxon>Coniochaeta</taxon>
    </lineage>
</organism>
<evidence type="ECO:0000313" key="3">
    <source>
        <dbReference type="EMBL" id="RKU43667.1"/>
    </source>
</evidence>
<accession>A0A420Y756</accession>
<comment type="caution">
    <text evidence="3">The sequence shown here is derived from an EMBL/GenBank/DDBJ whole genome shotgun (WGS) entry which is preliminary data.</text>
</comment>
<gene>
    <name evidence="3" type="ORF">DL546_006464</name>
</gene>
<evidence type="ECO:0000313" key="4">
    <source>
        <dbReference type="Proteomes" id="UP000275385"/>
    </source>
</evidence>
<feature type="compositionally biased region" description="Basic and acidic residues" evidence="2">
    <location>
        <begin position="39"/>
        <end position="57"/>
    </location>
</feature>
<feature type="compositionally biased region" description="Basic residues" evidence="2">
    <location>
        <begin position="80"/>
        <end position="90"/>
    </location>
</feature>
<proteinExistence type="predicted"/>
<sequence length="156" mass="17265">METTASGQANGDRVYPASDKKDVSTPSGIVEAARQALDNQRRADEKLGDQTVEHTELNKNNTTSDAADNGQASRLPNGRQRGRIPPHKFRIPPGMTVVAWLAAREEKLRQYREELKLAEETAKNTELNKNITTSGHSYRNTELNKKVKCNSASFAS</sequence>
<name>A0A420Y756_9PEZI</name>
<dbReference type="Proteomes" id="UP000275385">
    <property type="component" value="Unassembled WGS sequence"/>
</dbReference>
<feature type="coiled-coil region" evidence="1">
    <location>
        <begin position="101"/>
        <end position="128"/>
    </location>
</feature>
<dbReference type="EMBL" id="QVQW01000040">
    <property type="protein sequence ID" value="RKU43667.1"/>
    <property type="molecule type" value="Genomic_DNA"/>
</dbReference>
<keyword evidence="4" id="KW-1185">Reference proteome</keyword>
<evidence type="ECO:0000256" key="2">
    <source>
        <dbReference type="SAM" id="MobiDB-lite"/>
    </source>
</evidence>
<dbReference type="AlphaFoldDB" id="A0A420Y756"/>
<feature type="compositionally biased region" description="Polar residues" evidence="2">
    <location>
        <begin position="58"/>
        <end position="74"/>
    </location>
</feature>